<accession>A0A370HKM9</accession>
<evidence type="ECO:0000256" key="1">
    <source>
        <dbReference type="SAM" id="Phobius"/>
    </source>
</evidence>
<evidence type="ECO:0000313" key="3">
    <source>
        <dbReference type="EMBL" id="RDI58695.1"/>
    </source>
</evidence>
<sequence>MTISLKKAAASAAVALTLCGGLSLGAAPAAAGQRTGTWKYVPGPGYAYRNRSNADAALAAGVIGGLAIGAIAGSAAAPRYNPPTYAYPAYGDPRFSGRRDCYTTQHRVTDPWGGSRTHTSTYCD</sequence>
<keyword evidence="4" id="KW-1185">Reference proteome</keyword>
<protein>
    <recommendedName>
        <fullName evidence="5">Lectin-like protein BA14k</fullName>
    </recommendedName>
</protein>
<keyword evidence="2" id="KW-0732">Signal</keyword>
<keyword evidence="1" id="KW-0812">Transmembrane</keyword>
<evidence type="ECO:0000313" key="4">
    <source>
        <dbReference type="Proteomes" id="UP000254925"/>
    </source>
</evidence>
<dbReference type="AlphaFoldDB" id="A0A370HKM9"/>
<proteinExistence type="predicted"/>
<dbReference type="RefSeq" id="WP_173949874.1">
    <property type="nucleotide sequence ID" value="NZ_QQBB01000005.1"/>
</dbReference>
<reference evidence="3 4" key="1">
    <citation type="submission" date="2018-07" db="EMBL/GenBank/DDBJ databases">
        <title>Genomic Encyclopedia of Type Strains, Phase IV (KMG-IV): sequencing the most valuable type-strain genomes for metagenomic binning, comparative biology and taxonomic classification.</title>
        <authorList>
            <person name="Goeker M."/>
        </authorList>
    </citation>
    <scope>NUCLEOTIDE SEQUENCE [LARGE SCALE GENOMIC DNA]</scope>
    <source>
        <strain evidence="3 4">DSM 14364</strain>
    </source>
</reference>
<keyword evidence="1" id="KW-1133">Transmembrane helix</keyword>
<gene>
    <name evidence="3" type="ORF">DES45_105218</name>
</gene>
<evidence type="ECO:0000256" key="2">
    <source>
        <dbReference type="SAM" id="SignalP"/>
    </source>
</evidence>
<evidence type="ECO:0008006" key="5">
    <source>
        <dbReference type="Google" id="ProtNLM"/>
    </source>
</evidence>
<feature type="transmembrane region" description="Helical" evidence="1">
    <location>
        <begin position="56"/>
        <end position="77"/>
    </location>
</feature>
<comment type="caution">
    <text evidence="3">The sequence shown here is derived from an EMBL/GenBank/DDBJ whole genome shotgun (WGS) entry which is preliminary data.</text>
</comment>
<dbReference type="Proteomes" id="UP000254925">
    <property type="component" value="Unassembled WGS sequence"/>
</dbReference>
<feature type="signal peptide" evidence="2">
    <location>
        <begin position="1"/>
        <end position="31"/>
    </location>
</feature>
<keyword evidence="1" id="KW-0472">Membrane</keyword>
<dbReference type="EMBL" id="QQBB01000005">
    <property type="protein sequence ID" value="RDI58695.1"/>
    <property type="molecule type" value="Genomic_DNA"/>
</dbReference>
<organism evidence="3 4">
    <name type="scientific">Microvirga subterranea</name>
    <dbReference type="NCBI Taxonomy" id="186651"/>
    <lineage>
        <taxon>Bacteria</taxon>
        <taxon>Pseudomonadati</taxon>
        <taxon>Pseudomonadota</taxon>
        <taxon>Alphaproteobacteria</taxon>
        <taxon>Hyphomicrobiales</taxon>
        <taxon>Methylobacteriaceae</taxon>
        <taxon>Microvirga</taxon>
    </lineage>
</organism>
<name>A0A370HKM9_9HYPH</name>
<feature type="chain" id="PRO_5016563002" description="Lectin-like protein BA14k" evidence="2">
    <location>
        <begin position="32"/>
        <end position="124"/>
    </location>
</feature>